<dbReference type="Pfam" id="PF04383">
    <property type="entry name" value="KilA-N"/>
    <property type="match status" value="1"/>
</dbReference>
<accession>A0A3D8QZ20</accession>
<dbReference type="GO" id="GO:0030435">
    <property type="term" value="P:sporulation resulting in formation of a cellular spore"/>
    <property type="evidence" value="ECO:0007669"/>
    <property type="project" value="UniProtKB-KW"/>
</dbReference>
<protein>
    <recommendedName>
        <fullName evidence="8">HTH APSES-type domain-containing protein</fullName>
    </recommendedName>
</protein>
<dbReference type="OrthoDB" id="1577640at2759"/>
<evidence type="ECO:0000259" key="8">
    <source>
        <dbReference type="PROSITE" id="PS51299"/>
    </source>
</evidence>
<feature type="domain" description="HTH APSES-type" evidence="8">
    <location>
        <begin position="114"/>
        <end position="220"/>
    </location>
</feature>
<dbReference type="GO" id="GO:0003700">
    <property type="term" value="F:DNA-binding transcription factor activity"/>
    <property type="evidence" value="ECO:0007669"/>
    <property type="project" value="TreeGrafter"/>
</dbReference>
<feature type="compositionally biased region" description="Low complexity" evidence="7">
    <location>
        <begin position="1094"/>
        <end position="1107"/>
    </location>
</feature>
<feature type="compositionally biased region" description="Polar residues" evidence="7">
    <location>
        <begin position="1114"/>
        <end position="1127"/>
    </location>
</feature>
<dbReference type="InterPro" id="IPR036887">
    <property type="entry name" value="HTH_APSES_sf"/>
</dbReference>
<evidence type="ECO:0000256" key="5">
    <source>
        <dbReference type="ARBA" id="ARBA00023163"/>
    </source>
</evidence>
<gene>
    <name evidence="9" type="ORF">BP5796_09778</name>
</gene>
<keyword evidence="4" id="KW-0238">DNA-binding</keyword>
<dbReference type="SMART" id="SM01252">
    <property type="entry name" value="KilA-N"/>
    <property type="match status" value="1"/>
</dbReference>
<evidence type="ECO:0000256" key="2">
    <source>
        <dbReference type="ARBA" id="ARBA00022969"/>
    </source>
</evidence>
<feature type="region of interest" description="Disordered" evidence="7">
    <location>
        <begin position="1078"/>
        <end position="1148"/>
    </location>
</feature>
<reference evidence="9 10" key="1">
    <citation type="journal article" date="2018" name="IMA Fungus">
        <title>IMA Genome-F 9: Draft genome sequence of Annulohypoxylon stygium, Aspergillus mulundensis, Berkeleyomyces basicola (syn. Thielaviopsis basicola), Ceratocystis smalleyi, two Cercospora beticola strains, Coleophoma cylindrospora, Fusarium fracticaudum, Phialophora cf. hyalina, and Morchella septimelata.</title>
        <authorList>
            <person name="Wingfield B.D."/>
            <person name="Bills G.F."/>
            <person name="Dong Y."/>
            <person name="Huang W."/>
            <person name="Nel W.J."/>
            <person name="Swalarsk-Parry B.S."/>
            <person name="Vaghefi N."/>
            <person name="Wilken P.M."/>
            <person name="An Z."/>
            <person name="de Beer Z.W."/>
            <person name="De Vos L."/>
            <person name="Chen L."/>
            <person name="Duong T.A."/>
            <person name="Gao Y."/>
            <person name="Hammerbacher A."/>
            <person name="Kikkert J.R."/>
            <person name="Li Y."/>
            <person name="Li H."/>
            <person name="Li K."/>
            <person name="Li Q."/>
            <person name="Liu X."/>
            <person name="Ma X."/>
            <person name="Naidoo K."/>
            <person name="Pethybridge S.J."/>
            <person name="Sun J."/>
            <person name="Steenkamp E.T."/>
            <person name="van der Nest M.A."/>
            <person name="van Wyk S."/>
            <person name="Wingfield M.J."/>
            <person name="Xiong C."/>
            <person name="Yue Q."/>
            <person name="Zhang X."/>
        </authorList>
    </citation>
    <scope>NUCLEOTIDE SEQUENCE [LARGE SCALE GENOMIC DNA]</scope>
    <source>
        <strain evidence="9 10">BP5796</strain>
    </source>
</reference>
<evidence type="ECO:0000313" key="9">
    <source>
        <dbReference type="EMBL" id="RDW67029.1"/>
    </source>
</evidence>
<comment type="caution">
    <text evidence="9">The sequence shown here is derived from an EMBL/GenBank/DDBJ whole genome shotgun (WGS) entry which is preliminary data.</text>
</comment>
<organism evidence="9 10">
    <name type="scientific">Coleophoma crateriformis</name>
    <dbReference type="NCBI Taxonomy" id="565419"/>
    <lineage>
        <taxon>Eukaryota</taxon>
        <taxon>Fungi</taxon>
        <taxon>Dikarya</taxon>
        <taxon>Ascomycota</taxon>
        <taxon>Pezizomycotina</taxon>
        <taxon>Leotiomycetes</taxon>
        <taxon>Helotiales</taxon>
        <taxon>Dermateaceae</taxon>
        <taxon>Coleophoma</taxon>
    </lineage>
</organism>
<dbReference type="AlphaFoldDB" id="A0A3D8QZ20"/>
<evidence type="ECO:0000256" key="4">
    <source>
        <dbReference type="ARBA" id="ARBA00023125"/>
    </source>
</evidence>
<dbReference type="GO" id="GO:0045944">
    <property type="term" value="P:positive regulation of transcription by RNA polymerase II"/>
    <property type="evidence" value="ECO:0007669"/>
    <property type="project" value="TreeGrafter"/>
</dbReference>
<dbReference type="PANTHER" id="PTHR47792">
    <property type="entry name" value="PROTEIN SOK2-RELATED"/>
    <property type="match status" value="1"/>
</dbReference>
<feature type="region of interest" description="Disordered" evidence="7">
    <location>
        <begin position="321"/>
        <end position="342"/>
    </location>
</feature>
<dbReference type="PROSITE" id="PS51299">
    <property type="entry name" value="HTH_APSES"/>
    <property type="match status" value="1"/>
</dbReference>
<dbReference type="PANTHER" id="PTHR47792:SF1">
    <property type="entry name" value="PROTEIN SOK2-RELATED"/>
    <property type="match status" value="1"/>
</dbReference>
<keyword evidence="5" id="KW-0804">Transcription</keyword>
<dbReference type="InterPro" id="IPR003163">
    <property type="entry name" value="Tscrpt_reg_HTH_APSES-type"/>
</dbReference>
<name>A0A3D8QZ20_9HELO</name>
<sequence>MTTSQPLGADITEVAKYHQVTAAFPSEVSSLPSAPPANVCNRYEAPAPHPYAIYSNGLQPHSSSFPQPQSSIGAQKDVLPFPASTSDPAELHFPLSQRSYDITGQIAPPGMKPRLTATLWEDEGSLCFQVEARGVCVARREDNHMINGTKLLNVAGMTRGRRDGILKSEKIRHIVKIGPLHLKGVWIPLERALDFANKERITDLLYPLFVHNIGALLYHPTNQSRTNAVMAAAERRQQEQNQIRILRPPIQSSLGPQYPLPPHHSIGRPHISHEHTFLTPPTSASSIMGTSDSGENLGYSYQAKDDWGKNPLSIDTHLENTRTMPKTPDITPPSTPPTTQSPVNLEHENIQRPVTQLSPFVNEPDIRRKHGMKNIQEVIESSLKLCSESASSSKEPQRKRRKVLHKANFSLNWDLKQFVKEQCEGGDIRKLSSVIVLTGSAVCAQATTIREYLQQNWPVTGTRYLGLLQEAFNCTTASLEDQYSSVSITFLSDQNISINVKGSGESVIEIAQQFAWLITALRTTHTGQVGLCHALITDITRNLKSAQLQTCTFEITTSMEDLQSNKSSCWHELFFNPVIACGFPIPRRNDEKGLEVPIHIMTALCGASHTIEYKGGIVIKGFSSMLVPLKRSASGDSIQWHLIRNEDDSRLPYWEVDKRCPGRALVDSVDMASLASTRAFLGWWGTTTTHLGTDEANYHNLSWSAIREPQRPATFSGGSLGFQNLGTGEISFSVGPKDGKLHVSRSGPYQRIIKHASNTPVILYDSDEKRSWLVPSSAVIAHIARTRHFREPFFIEEKPVSLIAADPCLNVYESAEKTLLVNSGTKLASGYLGVGDFYFRDLVLGIWSLLENLMDKDIKKETTADPTIHATLRKSLRGWEFMDLVEERSPIRLKETHLDKSSGSWIDLSQDINAVVLFASGFEDIIKPVEEAELCHKWKRVPKGKDYLTAVVPLLDRLFEQAGSRLTRKHLTSTYLQWHRGARLFESCPSYARFECGCDRVQQICHESALTFGKVIPPGPLQERGAVIFGQANFLGNNSSRLQTKKAQLYSQANSPLLVETKDCQNMLNAGASLRMARKSGDSPLSGGTLVAISTPESSSSTTFETPYYHSLDSAGSATTAPTSGVDSDSENEEPHTPSVPDAPQCTYTYNQSQTTSLKRGRDAQEFPSYEQIHARQHKQHAEPSLASTHLLDNNTNESDGRVLEASNFANHSSLSPGHCSKKLVSLREKPTWSSTRMAELAGKPAEHHFMSSELLPVHSSSKKRLSRATRAIK</sequence>
<dbReference type="GO" id="GO:0048315">
    <property type="term" value="P:conidium formation"/>
    <property type="evidence" value="ECO:0007669"/>
    <property type="project" value="UniProtKB-KW"/>
</dbReference>
<evidence type="ECO:0000256" key="6">
    <source>
        <dbReference type="ARBA" id="ARBA00023321"/>
    </source>
</evidence>
<dbReference type="InterPro" id="IPR029790">
    <property type="entry name" value="EFG1/Phd1/StuA"/>
</dbReference>
<dbReference type="GO" id="GO:0005634">
    <property type="term" value="C:nucleus"/>
    <property type="evidence" value="ECO:0007669"/>
    <property type="project" value="TreeGrafter"/>
</dbReference>
<dbReference type="Gene3D" id="3.10.260.10">
    <property type="entry name" value="Transcription regulator HTH, APSES-type DNA-binding domain"/>
    <property type="match status" value="1"/>
</dbReference>
<keyword evidence="10" id="KW-1185">Reference proteome</keyword>
<keyword evidence="2" id="KW-0749">Sporulation</keyword>
<keyword evidence="3" id="KW-0805">Transcription regulation</keyword>
<evidence type="ECO:0000256" key="1">
    <source>
        <dbReference type="ARBA" id="ARBA00007247"/>
    </source>
</evidence>
<evidence type="ECO:0000256" key="7">
    <source>
        <dbReference type="SAM" id="MobiDB-lite"/>
    </source>
</evidence>
<dbReference type="GO" id="GO:0043565">
    <property type="term" value="F:sequence-specific DNA binding"/>
    <property type="evidence" value="ECO:0007669"/>
    <property type="project" value="TreeGrafter"/>
</dbReference>
<dbReference type="SUPFAM" id="SSF54616">
    <property type="entry name" value="DNA-binding domain of Mlu1-box binding protein MBP1"/>
    <property type="match status" value="1"/>
</dbReference>
<comment type="similarity">
    <text evidence="1">Belongs to the EFG1/PHD1/stuA family.</text>
</comment>
<dbReference type="EMBL" id="PDLN01000014">
    <property type="protein sequence ID" value="RDW67029.1"/>
    <property type="molecule type" value="Genomic_DNA"/>
</dbReference>
<evidence type="ECO:0000313" key="10">
    <source>
        <dbReference type="Proteomes" id="UP000256328"/>
    </source>
</evidence>
<keyword evidence="6" id="KW-0183">Conidiation</keyword>
<dbReference type="Proteomes" id="UP000256328">
    <property type="component" value="Unassembled WGS sequence"/>
</dbReference>
<evidence type="ECO:0000256" key="3">
    <source>
        <dbReference type="ARBA" id="ARBA00023015"/>
    </source>
</evidence>
<proteinExistence type="inferred from homology"/>
<dbReference type="InterPro" id="IPR018004">
    <property type="entry name" value="KilA/APSES_HTH"/>
</dbReference>